<reference evidence="1" key="2">
    <citation type="submission" date="2025-09" db="UniProtKB">
        <authorList>
            <consortium name="Ensembl"/>
        </authorList>
    </citation>
    <scope>IDENTIFICATION</scope>
</reference>
<sequence>MQLVAGKVQEQDQQSKTLHIQTAVETVSSPCRVKLHGGKNLIGFLFFCSPGENPESLFSSSQVCTLWSTSPPPGIRQENVFYSETLKRCSRILVRTPPSPEGVGET</sequence>
<dbReference type="Ensembl" id="ENSXCOT00000019290.1">
    <property type="protein sequence ID" value="ENSXCOP00000019053.1"/>
    <property type="gene ID" value="ENSXCOG00000014321.1"/>
</dbReference>
<reference evidence="1" key="1">
    <citation type="submission" date="2025-08" db="UniProtKB">
        <authorList>
            <consortium name="Ensembl"/>
        </authorList>
    </citation>
    <scope>IDENTIFICATION</scope>
</reference>
<protein>
    <submittedName>
        <fullName evidence="1">Uncharacterized protein</fullName>
    </submittedName>
</protein>
<evidence type="ECO:0000313" key="1">
    <source>
        <dbReference type="Ensembl" id="ENSXCOP00000019053.1"/>
    </source>
</evidence>
<dbReference type="AlphaFoldDB" id="A0A3B5M4G5"/>
<name>A0A3B5M4G5_9TELE</name>
<accession>A0A3B5M4G5</accession>
<organism evidence="1 2">
    <name type="scientific">Xiphophorus couchianus</name>
    <name type="common">Monterrey platyfish</name>
    <dbReference type="NCBI Taxonomy" id="32473"/>
    <lineage>
        <taxon>Eukaryota</taxon>
        <taxon>Metazoa</taxon>
        <taxon>Chordata</taxon>
        <taxon>Craniata</taxon>
        <taxon>Vertebrata</taxon>
        <taxon>Euteleostomi</taxon>
        <taxon>Actinopterygii</taxon>
        <taxon>Neopterygii</taxon>
        <taxon>Teleostei</taxon>
        <taxon>Neoteleostei</taxon>
        <taxon>Acanthomorphata</taxon>
        <taxon>Ovalentaria</taxon>
        <taxon>Atherinomorphae</taxon>
        <taxon>Cyprinodontiformes</taxon>
        <taxon>Poeciliidae</taxon>
        <taxon>Poeciliinae</taxon>
        <taxon>Xiphophorus</taxon>
    </lineage>
</organism>
<dbReference type="GeneTree" id="ENSGT01110000271740"/>
<keyword evidence="2" id="KW-1185">Reference proteome</keyword>
<proteinExistence type="predicted"/>
<dbReference type="Proteomes" id="UP000261380">
    <property type="component" value="Unplaced"/>
</dbReference>
<evidence type="ECO:0000313" key="2">
    <source>
        <dbReference type="Proteomes" id="UP000261380"/>
    </source>
</evidence>